<feature type="binding site" evidence="7">
    <location>
        <position position="56"/>
    </location>
    <ligand>
        <name>substrate</name>
    </ligand>
</feature>
<proteinExistence type="inferred from homology"/>
<dbReference type="OrthoDB" id="134160at2157"/>
<keyword evidence="5 7" id="KW-0460">Magnesium</keyword>
<sequence length="178" mass="20547">MVNLDKLGPGEKAPEVVNVVIEIPMGGYVKYEMDKETGFIKVDRVLYTAMYYPFNYGFIPATLEEDGDPVDVLVISHDPFYPGTYVKARPIGVLVMEDEEGPDSKIIAVPVEKVDPRFKEIRDVSDLDDLTKDKIKHFFEHYKELEPGKWVKIKDWLPKEEAYKKIKEAIERYNSKSK</sequence>
<comment type="cofactor">
    <cofactor evidence="1 7">
        <name>Mg(2+)</name>
        <dbReference type="ChEBI" id="CHEBI:18420"/>
    </cofactor>
</comment>
<name>A0A0U3FM32_9CREN</name>
<dbReference type="EC" id="3.6.1.1" evidence="7"/>
<dbReference type="GO" id="GO:0005737">
    <property type="term" value="C:cytoplasm"/>
    <property type="evidence" value="ECO:0007669"/>
    <property type="project" value="UniProtKB-SubCell"/>
</dbReference>
<dbReference type="STRING" id="940295.EYM_01215"/>
<dbReference type="GeneID" id="30679657"/>
<organism evidence="8 9">
    <name type="scientific">Ignicoccus islandicus DSM 13165</name>
    <dbReference type="NCBI Taxonomy" id="940295"/>
    <lineage>
        <taxon>Archaea</taxon>
        <taxon>Thermoproteota</taxon>
        <taxon>Thermoprotei</taxon>
        <taxon>Desulfurococcales</taxon>
        <taxon>Desulfurococcaceae</taxon>
        <taxon>Ignicoccus</taxon>
    </lineage>
</organism>
<protein>
    <recommendedName>
        <fullName evidence="7">Inorganic pyrophosphatase</fullName>
        <ecNumber evidence="7">3.6.1.1</ecNumber>
    </recommendedName>
    <alternativeName>
        <fullName evidence="7">Pyrophosphate phospho-hydrolase</fullName>
        <shortName evidence="7">PPase</shortName>
    </alternativeName>
</protein>
<feature type="binding site" evidence="7">
    <location>
        <position position="66"/>
    </location>
    <ligand>
        <name>Mg(2+)</name>
        <dbReference type="ChEBI" id="CHEBI:18420"/>
        <label>1</label>
    </ligand>
</feature>
<feature type="binding site" evidence="7">
    <location>
        <position position="30"/>
    </location>
    <ligand>
        <name>substrate</name>
    </ligand>
</feature>
<evidence type="ECO:0000256" key="1">
    <source>
        <dbReference type="ARBA" id="ARBA00001946"/>
    </source>
</evidence>
<dbReference type="SUPFAM" id="SSF50324">
    <property type="entry name" value="Inorganic pyrophosphatase"/>
    <property type="match status" value="1"/>
</dbReference>
<feature type="binding site" evidence="7">
    <location>
        <position position="103"/>
    </location>
    <ligand>
        <name>Mg(2+)</name>
        <dbReference type="ChEBI" id="CHEBI:18420"/>
        <label>1</label>
    </ligand>
</feature>
<dbReference type="GO" id="GO:0000287">
    <property type="term" value="F:magnesium ion binding"/>
    <property type="evidence" value="ECO:0007669"/>
    <property type="project" value="UniProtKB-UniRule"/>
</dbReference>
<dbReference type="KEGG" id="iis:EYM_01215"/>
<dbReference type="HAMAP" id="MF_00209">
    <property type="entry name" value="Inorganic_PPase"/>
    <property type="match status" value="1"/>
</dbReference>
<comment type="function">
    <text evidence="7">Catalyzes the hydrolysis of inorganic pyrophosphate (PPi) forming two phosphate ions.</text>
</comment>
<dbReference type="GO" id="GO:0006796">
    <property type="term" value="P:phosphate-containing compound metabolic process"/>
    <property type="evidence" value="ECO:0007669"/>
    <property type="project" value="InterPro"/>
</dbReference>
<accession>A0A0U3FM32</accession>
<feature type="binding site" evidence="7">
    <location>
        <position position="71"/>
    </location>
    <ligand>
        <name>Mg(2+)</name>
        <dbReference type="ChEBI" id="CHEBI:18420"/>
        <label>1</label>
    </ligand>
</feature>
<evidence type="ECO:0000313" key="9">
    <source>
        <dbReference type="Proteomes" id="UP000060778"/>
    </source>
</evidence>
<keyword evidence="2 7" id="KW-0963">Cytoplasm</keyword>
<dbReference type="Proteomes" id="UP000060778">
    <property type="component" value="Chromosome"/>
</dbReference>
<gene>
    <name evidence="7" type="primary">ppa</name>
    <name evidence="8" type="ORF">EYM_01215</name>
</gene>
<evidence type="ECO:0000313" key="8">
    <source>
        <dbReference type="EMBL" id="ALU11455.1"/>
    </source>
</evidence>
<evidence type="ECO:0000256" key="2">
    <source>
        <dbReference type="ARBA" id="ARBA00022490"/>
    </source>
</evidence>
<dbReference type="PATRIC" id="fig|940295.4.peg.235"/>
<dbReference type="PROSITE" id="PS00387">
    <property type="entry name" value="PPASE"/>
    <property type="match status" value="1"/>
</dbReference>
<keyword evidence="9" id="KW-1185">Reference proteome</keyword>
<dbReference type="NCBIfam" id="NF002317">
    <property type="entry name" value="PRK01250.1"/>
    <property type="match status" value="1"/>
</dbReference>
<evidence type="ECO:0000256" key="5">
    <source>
        <dbReference type="ARBA" id="ARBA00022842"/>
    </source>
</evidence>
<dbReference type="InterPro" id="IPR008162">
    <property type="entry name" value="Pyrophosphatase"/>
</dbReference>
<dbReference type="PANTHER" id="PTHR10286">
    <property type="entry name" value="INORGANIC PYROPHOSPHATASE"/>
    <property type="match status" value="1"/>
</dbReference>
<evidence type="ECO:0000256" key="6">
    <source>
        <dbReference type="ARBA" id="ARBA00047820"/>
    </source>
</evidence>
<feature type="binding site" evidence="7">
    <location>
        <position position="44"/>
    </location>
    <ligand>
        <name>substrate</name>
    </ligand>
</feature>
<dbReference type="CDD" id="cd00412">
    <property type="entry name" value="pyrophosphatase"/>
    <property type="match status" value="1"/>
</dbReference>
<keyword evidence="4 7" id="KW-0378">Hydrolase</keyword>
<keyword evidence="3 7" id="KW-0479">Metal-binding</keyword>
<evidence type="ECO:0000256" key="4">
    <source>
        <dbReference type="ARBA" id="ARBA00022801"/>
    </source>
</evidence>
<reference evidence="8 9" key="1">
    <citation type="submission" date="2013-11" db="EMBL/GenBank/DDBJ databases">
        <title>Comparative genomics of Ignicoccus.</title>
        <authorList>
            <person name="Podar M."/>
        </authorList>
    </citation>
    <scope>NUCLEOTIDE SEQUENCE [LARGE SCALE GENOMIC DNA]</scope>
    <source>
        <strain evidence="8 9">DSM 13165</strain>
    </source>
</reference>
<dbReference type="AlphaFoldDB" id="A0A0U3FM32"/>
<dbReference type="RefSeq" id="WP_075049299.1">
    <property type="nucleotide sequence ID" value="NZ_CP006867.1"/>
</dbReference>
<dbReference type="EMBL" id="CP006867">
    <property type="protein sequence ID" value="ALU11455.1"/>
    <property type="molecule type" value="Genomic_DNA"/>
</dbReference>
<dbReference type="GO" id="GO:0004427">
    <property type="term" value="F:inorganic diphosphate phosphatase activity"/>
    <property type="evidence" value="ECO:0007669"/>
    <property type="project" value="UniProtKB-UniRule"/>
</dbReference>
<dbReference type="Pfam" id="PF00719">
    <property type="entry name" value="Pyrophosphatase"/>
    <property type="match status" value="1"/>
</dbReference>
<dbReference type="InterPro" id="IPR036649">
    <property type="entry name" value="Pyrophosphatase_sf"/>
</dbReference>
<comment type="catalytic activity">
    <reaction evidence="6 7">
        <text>diphosphate + H2O = 2 phosphate + H(+)</text>
        <dbReference type="Rhea" id="RHEA:24576"/>
        <dbReference type="ChEBI" id="CHEBI:15377"/>
        <dbReference type="ChEBI" id="CHEBI:15378"/>
        <dbReference type="ChEBI" id="CHEBI:33019"/>
        <dbReference type="ChEBI" id="CHEBI:43474"/>
        <dbReference type="EC" id="3.6.1.1"/>
    </reaction>
</comment>
<dbReference type="Gene3D" id="3.90.80.10">
    <property type="entry name" value="Inorganic pyrophosphatase"/>
    <property type="match status" value="1"/>
</dbReference>
<evidence type="ECO:0000256" key="7">
    <source>
        <dbReference type="HAMAP-Rule" id="MF_00209"/>
    </source>
</evidence>
<feature type="binding site" evidence="7">
    <location>
        <position position="142"/>
    </location>
    <ligand>
        <name>substrate</name>
    </ligand>
</feature>
<dbReference type="FunFam" id="3.90.80.10:FF:000003">
    <property type="entry name" value="Inorganic pyrophosphatase"/>
    <property type="match status" value="1"/>
</dbReference>
<comment type="subunit">
    <text evidence="7">Homohexamer.</text>
</comment>
<comment type="subcellular location">
    <subcellularLocation>
        <location evidence="7">Cytoplasm</location>
    </subcellularLocation>
</comment>
<evidence type="ECO:0000256" key="3">
    <source>
        <dbReference type="ARBA" id="ARBA00022723"/>
    </source>
</evidence>
<feature type="binding site" evidence="7">
    <location>
        <position position="71"/>
    </location>
    <ligand>
        <name>Mg(2+)</name>
        <dbReference type="ChEBI" id="CHEBI:18420"/>
        <label>2</label>
    </ligand>
</feature>
<comment type="similarity">
    <text evidence="7">Belongs to the PPase family.</text>
</comment>